<dbReference type="AlphaFoldDB" id="A0A2G2UWL7"/>
<dbReference type="PANTHER" id="PTHR11595:SF84">
    <property type="entry name" value="ELONGATION FACTOR 1-BETA 1"/>
    <property type="match status" value="1"/>
</dbReference>
<dbReference type="SUPFAM" id="SSF54984">
    <property type="entry name" value="eEF-1beta-like"/>
    <property type="match status" value="1"/>
</dbReference>
<dbReference type="STRING" id="33114.A0A2G2UWL7"/>
<keyword evidence="4" id="KW-0648">Protein biosynthesis</keyword>
<dbReference type="InterPro" id="IPR049720">
    <property type="entry name" value="EF1B_bsu/dsu"/>
</dbReference>
<evidence type="ECO:0000256" key="2">
    <source>
        <dbReference type="ARBA" id="ARBA00011606"/>
    </source>
</evidence>
<dbReference type="Proteomes" id="UP000224567">
    <property type="component" value="Unassembled WGS sequence"/>
</dbReference>
<accession>A0A2G2UWL7</accession>
<dbReference type="InterPro" id="IPR036282">
    <property type="entry name" value="Glutathione-S-Trfase_C_sf"/>
</dbReference>
<dbReference type="InterPro" id="IPR014038">
    <property type="entry name" value="EF1B_bsu/dsu_GNE"/>
</dbReference>
<dbReference type="GO" id="GO:0005853">
    <property type="term" value="C:eukaryotic translation elongation factor 1 complex"/>
    <property type="evidence" value="ECO:0007669"/>
    <property type="project" value="InterPro"/>
</dbReference>
<name>A0A2G2UWL7_CAPBA</name>
<dbReference type="InterPro" id="IPR036219">
    <property type="entry name" value="eEF-1beta-like_sf"/>
</dbReference>
<dbReference type="EMBL" id="MLFT02002885">
    <property type="protein sequence ID" value="PHT25122.1"/>
    <property type="molecule type" value="Genomic_DNA"/>
</dbReference>
<protein>
    <submittedName>
        <fullName evidence="7">Elongation factor 1-beta 1</fullName>
    </submittedName>
</protein>
<keyword evidence="8" id="KW-1185">Reference proteome</keyword>
<feature type="region of interest" description="Disordered" evidence="5">
    <location>
        <begin position="110"/>
        <end position="132"/>
    </location>
</feature>
<keyword evidence="3 7" id="KW-0251">Elongation factor</keyword>
<organism evidence="7 8">
    <name type="scientific">Capsicum baccatum</name>
    <name type="common">Peruvian pepper</name>
    <dbReference type="NCBI Taxonomy" id="33114"/>
    <lineage>
        <taxon>Eukaryota</taxon>
        <taxon>Viridiplantae</taxon>
        <taxon>Streptophyta</taxon>
        <taxon>Embryophyta</taxon>
        <taxon>Tracheophyta</taxon>
        <taxon>Spermatophyta</taxon>
        <taxon>Magnoliopsida</taxon>
        <taxon>eudicotyledons</taxon>
        <taxon>Gunneridae</taxon>
        <taxon>Pentapetalae</taxon>
        <taxon>asterids</taxon>
        <taxon>lamiids</taxon>
        <taxon>Solanales</taxon>
        <taxon>Solanaceae</taxon>
        <taxon>Solanoideae</taxon>
        <taxon>Capsiceae</taxon>
        <taxon>Capsicum</taxon>
    </lineage>
</organism>
<proteinExistence type="inferred from homology"/>
<evidence type="ECO:0000256" key="5">
    <source>
        <dbReference type="SAM" id="MobiDB-lite"/>
    </source>
</evidence>
<dbReference type="Gene3D" id="3.30.70.60">
    <property type="match status" value="1"/>
</dbReference>
<comment type="similarity">
    <text evidence="1">Belongs to the EF-1-beta/EF-1-delta family.</text>
</comment>
<dbReference type="OrthoDB" id="331763at2759"/>
<evidence type="ECO:0000256" key="3">
    <source>
        <dbReference type="ARBA" id="ARBA00022768"/>
    </source>
</evidence>
<feature type="region of interest" description="Disordered" evidence="5">
    <location>
        <begin position="146"/>
        <end position="170"/>
    </location>
</feature>
<evidence type="ECO:0000256" key="1">
    <source>
        <dbReference type="ARBA" id="ARBA00007411"/>
    </source>
</evidence>
<reference evidence="8" key="2">
    <citation type="journal article" date="2017" name="J. Anim. Genet.">
        <title>Multiple reference genome sequences of hot pepper reveal the massive evolution of plant disease resistance genes by retroduplication.</title>
        <authorList>
            <person name="Kim S."/>
            <person name="Park J."/>
            <person name="Yeom S.-I."/>
            <person name="Kim Y.-M."/>
            <person name="Seo E."/>
            <person name="Kim K.-T."/>
            <person name="Kim M.-S."/>
            <person name="Lee J.M."/>
            <person name="Cheong K."/>
            <person name="Shin H.-S."/>
            <person name="Kim S.-B."/>
            <person name="Han K."/>
            <person name="Lee J."/>
            <person name="Park M."/>
            <person name="Lee H.-A."/>
            <person name="Lee H.-Y."/>
            <person name="Lee Y."/>
            <person name="Oh S."/>
            <person name="Lee J.H."/>
            <person name="Choi E."/>
            <person name="Choi E."/>
            <person name="Lee S.E."/>
            <person name="Jeon J."/>
            <person name="Kim H."/>
            <person name="Choi G."/>
            <person name="Song H."/>
            <person name="Lee J."/>
            <person name="Lee S.-C."/>
            <person name="Kwon J.-K."/>
            <person name="Lee H.-Y."/>
            <person name="Koo N."/>
            <person name="Hong Y."/>
            <person name="Kim R.W."/>
            <person name="Kang W.-H."/>
            <person name="Huh J.H."/>
            <person name="Kang B.-C."/>
            <person name="Yang T.-J."/>
            <person name="Lee Y.-H."/>
            <person name="Bennetzen J.L."/>
            <person name="Choi D."/>
        </authorList>
    </citation>
    <scope>NUCLEOTIDE SEQUENCE [LARGE SCALE GENOMIC DNA]</scope>
    <source>
        <strain evidence="8">cv. PBC81</strain>
    </source>
</reference>
<sequence length="208" mass="22611">MIPQGVVNLTSSGLSDESIVSLTLLKLLTVAVTFSNLHTKSGLKFVNNHLSGKTYISGDQLTKDDIKVYGEILEQPSSDLYPNANKWYQAFSAKLVSSFPMNAIGVRFGSQADPATSAPAKEAAKTADDNDDDAIDIFGEETEEKKKAIEARESAKASTKKKESRKSSVLMNIKPWDDETDIMKLEEAVRSIKVEGLLWGASKLVPVG</sequence>
<dbReference type="GO" id="GO:0005829">
    <property type="term" value="C:cytosol"/>
    <property type="evidence" value="ECO:0007669"/>
    <property type="project" value="TreeGrafter"/>
</dbReference>
<dbReference type="Gene3D" id="1.20.1050.10">
    <property type="match status" value="1"/>
</dbReference>
<dbReference type="Pfam" id="PF00736">
    <property type="entry name" value="EF1_GNE"/>
    <property type="match status" value="1"/>
</dbReference>
<reference evidence="7 8" key="1">
    <citation type="journal article" date="2017" name="Genome Biol.">
        <title>New reference genome sequences of hot pepper reveal the massive evolution of plant disease-resistance genes by retroduplication.</title>
        <authorList>
            <person name="Kim S."/>
            <person name="Park J."/>
            <person name="Yeom S.I."/>
            <person name="Kim Y.M."/>
            <person name="Seo E."/>
            <person name="Kim K.T."/>
            <person name="Kim M.S."/>
            <person name="Lee J.M."/>
            <person name="Cheong K."/>
            <person name="Shin H.S."/>
            <person name="Kim S.B."/>
            <person name="Han K."/>
            <person name="Lee J."/>
            <person name="Park M."/>
            <person name="Lee H.A."/>
            <person name="Lee H.Y."/>
            <person name="Lee Y."/>
            <person name="Oh S."/>
            <person name="Lee J.H."/>
            <person name="Choi E."/>
            <person name="Choi E."/>
            <person name="Lee S.E."/>
            <person name="Jeon J."/>
            <person name="Kim H."/>
            <person name="Choi G."/>
            <person name="Song H."/>
            <person name="Lee J."/>
            <person name="Lee S.C."/>
            <person name="Kwon J.K."/>
            <person name="Lee H.Y."/>
            <person name="Koo N."/>
            <person name="Hong Y."/>
            <person name="Kim R.W."/>
            <person name="Kang W.H."/>
            <person name="Huh J.H."/>
            <person name="Kang B.C."/>
            <person name="Yang T.J."/>
            <person name="Lee Y.H."/>
            <person name="Bennetzen J.L."/>
            <person name="Choi D."/>
        </authorList>
    </citation>
    <scope>NUCLEOTIDE SEQUENCE [LARGE SCALE GENOMIC DNA]</scope>
    <source>
        <strain evidence="8">cv. PBC81</strain>
    </source>
</reference>
<comment type="caution">
    <text evidence="7">The sequence shown here is derived from an EMBL/GenBank/DDBJ whole genome shotgun (WGS) entry which is preliminary data.</text>
</comment>
<dbReference type="CDD" id="cd00292">
    <property type="entry name" value="EF1B"/>
    <property type="match status" value="1"/>
</dbReference>
<dbReference type="GO" id="GO:0003746">
    <property type="term" value="F:translation elongation factor activity"/>
    <property type="evidence" value="ECO:0007669"/>
    <property type="project" value="UniProtKB-KW"/>
</dbReference>
<feature type="domain" description="Translation elongation factor EF1B beta/delta subunit guanine nucleotide exchange" evidence="6">
    <location>
        <begin position="168"/>
        <end position="208"/>
    </location>
</feature>
<comment type="subunit">
    <text evidence="2">EF-1 is composed of 4 subunits: alpha, beta (1B-alpha=beta'), delta (1B-beta), and gamma (1B-gamma).</text>
</comment>
<gene>
    <name evidence="7" type="ORF">CQW23_35237</name>
</gene>
<evidence type="ECO:0000313" key="7">
    <source>
        <dbReference type="EMBL" id="PHT25122.1"/>
    </source>
</evidence>
<evidence type="ECO:0000313" key="8">
    <source>
        <dbReference type="Proteomes" id="UP000224567"/>
    </source>
</evidence>
<dbReference type="GO" id="GO:0005085">
    <property type="term" value="F:guanyl-nucleotide exchange factor activity"/>
    <property type="evidence" value="ECO:0007669"/>
    <property type="project" value="TreeGrafter"/>
</dbReference>
<dbReference type="InterPro" id="IPR014717">
    <property type="entry name" value="Transl_elong_EF1B/ribsomal_bS6"/>
</dbReference>
<evidence type="ECO:0000256" key="4">
    <source>
        <dbReference type="ARBA" id="ARBA00022917"/>
    </source>
</evidence>
<dbReference type="SUPFAM" id="SSF47616">
    <property type="entry name" value="GST C-terminal domain-like"/>
    <property type="match status" value="1"/>
</dbReference>
<evidence type="ECO:0000259" key="6">
    <source>
        <dbReference type="Pfam" id="PF00736"/>
    </source>
</evidence>
<dbReference type="FunFam" id="3.30.70.60:FF:000001">
    <property type="entry name" value="Elongation factor 1-beta 1 like"/>
    <property type="match status" value="1"/>
</dbReference>
<feature type="compositionally biased region" description="Basic and acidic residues" evidence="5">
    <location>
        <begin position="146"/>
        <end position="155"/>
    </location>
</feature>
<dbReference type="PANTHER" id="PTHR11595">
    <property type="entry name" value="EF-HAND AND COILED-COIL DOMAIN-CONTAINING FAMILY MEMBER"/>
    <property type="match status" value="1"/>
</dbReference>